<feature type="domain" description="PIN" evidence="6">
    <location>
        <begin position="2"/>
        <end position="119"/>
    </location>
</feature>
<dbReference type="PANTHER" id="PTHR42740:SF1">
    <property type="entry name" value="RIBONUCLEASE VAPC3"/>
    <property type="match status" value="1"/>
</dbReference>
<dbReference type="InterPro" id="IPR002716">
    <property type="entry name" value="PIN_dom"/>
</dbReference>
<dbReference type="Proteomes" id="UP000630142">
    <property type="component" value="Unassembled WGS sequence"/>
</dbReference>
<reference evidence="7" key="1">
    <citation type="journal article" date="2014" name="Int. J. Syst. Evol. Microbiol.">
        <title>Complete genome sequence of Corynebacterium casei LMG S-19264T (=DSM 44701T), isolated from a smear-ripened cheese.</title>
        <authorList>
            <consortium name="US DOE Joint Genome Institute (JGI-PGF)"/>
            <person name="Walter F."/>
            <person name="Albersmeier A."/>
            <person name="Kalinowski J."/>
            <person name="Ruckert C."/>
        </authorList>
    </citation>
    <scope>NUCLEOTIDE SEQUENCE</scope>
    <source>
        <strain evidence="7">KCTC 42249</strain>
    </source>
</reference>
<dbReference type="GO" id="GO:0004540">
    <property type="term" value="F:RNA nuclease activity"/>
    <property type="evidence" value="ECO:0007669"/>
    <property type="project" value="TreeGrafter"/>
</dbReference>
<keyword evidence="3" id="KW-0479">Metal-binding</keyword>
<reference evidence="7" key="2">
    <citation type="submission" date="2020-09" db="EMBL/GenBank/DDBJ databases">
        <authorList>
            <person name="Sun Q."/>
            <person name="Kim S."/>
        </authorList>
    </citation>
    <scope>NUCLEOTIDE SEQUENCE</scope>
    <source>
        <strain evidence="7">KCTC 42249</strain>
    </source>
</reference>
<evidence type="ECO:0000256" key="2">
    <source>
        <dbReference type="ARBA" id="ARBA00022722"/>
    </source>
</evidence>
<dbReference type="GO" id="GO:0046872">
    <property type="term" value="F:metal ion binding"/>
    <property type="evidence" value="ECO:0007669"/>
    <property type="project" value="UniProtKB-KW"/>
</dbReference>
<keyword evidence="2" id="KW-0540">Nuclease</keyword>
<dbReference type="Gene3D" id="3.40.50.1010">
    <property type="entry name" value="5'-nuclease"/>
    <property type="match status" value="1"/>
</dbReference>
<dbReference type="PANTHER" id="PTHR42740">
    <property type="entry name" value="RIBONUCLEASE VAPC3"/>
    <property type="match status" value="1"/>
</dbReference>
<evidence type="ECO:0000259" key="6">
    <source>
        <dbReference type="Pfam" id="PF01850"/>
    </source>
</evidence>
<evidence type="ECO:0000256" key="4">
    <source>
        <dbReference type="ARBA" id="ARBA00022801"/>
    </source>
</evidence>
<dbReference type="GO" id="GO:0016787">
    <property type="term" value="F:hydrolase activity"/>
    <property type="evidence" value="ECO:0007669"/>
    <property type="project" value="UniProtKB-KW"/>
</dbReference>
<sequence>MIVVDSSVWINQLRKVVTPKTSMLRRQLRSSDILVGDLILMEVLQGCRTDTEADGIETILLQFELADMVGEELARQAAHNYRHLRQRGITIRSPIDVMIATYCMDRGYALLTEDRDFKPMAQHLGLRLIE</sequence>
<dbReference type="CDD" id="cd18760">
    <property type="entry name" value="PIN_MtVapC3-like"/>
    <property type="match status" value="1"/>
</dbReference>
<comment type="caution">
    <text evidence="7">The sequence shown here is derived from an EMBL/GenBank/DDBJ whole genome shotgun (WGS) entry which is preliminary data.</text>
</comment>
<gene>
    <name evidence="7" type="primary">vapC</name>
    <name evidence="7" type="ORF">GCM10016234_28180</name>
</gene>
<dbReference type="AlphaFoldDB" id="A0A8J3GLF9"/>
<dbReference type="InterPro" id="IPR051749">
    <property type="entry name" value="PINc/VapC_TA_RNase"/>
</dbReference>
<dbReference type="SUPFAM" id="SSF88723">
    <property type="entry name" value="PIN domain-like"/>
    <property type="match status" value="1"/>
</dbReference>
<keyword evidence="1" id="KW-1277">Toxin-antitoxin system</keyword>
<name>A0A8J3GLF9_9HYPH</name>
<evidence type="ECO:0000256" key="1">
    <source>
        <dbReference type="ARBA" id="ARBA00022649"/>
    </source>
</evidence>
<evidence type="ECO:0000313" key="7">
    <source>
        <dbReference type="EMBL" id="GHD18170.1"/>
    </source>
</evidence>
<keyword evidence="5" id="KW-0460">Magnesium</keyword>
<evidence type="ECO:0000313" key="8">
    <source>
        <dbReference type="Proteomes" id="UP000630142"/>
    </source>
</evidence>
<evidence type="ECO:0000256" key="5">
    <source>
        <dbReference type="ARBA" id="ARBA00022842"/>
    </source>
</evidence>
<evidence type="ECO:0000256" key="3">
    <source>
        <dbReference type="ARBA" id="ARBA00022723"/>
    </source>
</evidence>
<keyword evidence="8" id="KW-1185">Reference proteome</keyword>
<dbReference type="EMBL" id="BMZQ01000002">
    <property type="protein sequence ID" value="GHD18170.1"/>
    <property type="molecule type" value="Genomic_DNA"/>
</dbReference>
<dbReference type="Pfam" id="PF01850">
    <property type="entry name" value="PIN"/>
    <property type="match status" value="1"/>
</dbReference>
<dbReference type="RefSeq" id="WP_189504863.1">
    <property type="nucleotide sequence ID" value="NZ_BMZQ01000002.1"/>
</dbReference>
<accession>A0A8J3GLF9</accession>
<protein>
    <submittedName>
        <fullName evidence="7">Ribonuclease VapC</fullName>
    </submittedName>
</protein>
<keyword evidence="4" id="KW-0378">Hydrolase</keyword>
<proteinExistence type="predicted"/>
<dbReference type="InterPro" id="IPR029060">
    <property type="entry name" value="PIN-like_dom_sf"/>
</dbReference>
<organism evidence="7 8">
    <name type="scientific">Tianweitania populi</name>
    <dbReference type="NCBI Taxonomy" id="1607949"/>
    <lineage>
        <taxon>Bacteria</taxon>
        <taxon>Pseudomonadati</taxon>
        <taxon>Pseudomonadota</taxon>
        <taxon>Alphaproteobacteria</taxon>
        <taxon>Hyphomicrobiales</taxon>
        <taxon>Phyllobacteriaceae</taxon>
        <taxon>Tianweitania</taxon>
    </lineage>
</organism>